<dbReference type="RefSeq" id="WP_262573984.1">
    <property type="nucleotide sequence ID" value="NZ_JAOQKJ010000004.1"/>
</dbReference>
<comment type="catalytic activity">
    <reaction evidence="6">
        <text>Exonucleolytic cleavage in either 5'- to 3'- or 3'- to 5'-direction to yield nucleoside 5'-phosphates.</text>
        <dbReference type="EC" id="3.1.11.6"/>
    </reaction>
</comment>
<comment type="caution">
    <text evidence="7">The sequence shown here is derived from an EMBL/GenBank/DDBJ whole genome shotgun (WGS) entry which is preliminary data.</text>
</comment>
<dbReference type="NCBIfam" id="TIGR01280">
    <property type="entry name" value="xseB"/>
    <property type="match status" value="1"/>
</dbReference>
<dbReference type="PIRSF" id="PIRSF006488">
    <property type="entry name" value="Exonuc_VII_S"/>
    <property type="match status" value="1"/>
</dbReference>
<comment type="subcellular location">
    <subcellularLocation>
        <location evidence="6">Cytoplasm</location>
    </subcellularLocation>
</comment>
<keyword evidence="3 6" id="KW-0540">Nuclease</keyword>
<evidence type="ECO:0000256" key="3">
    <source>
        <dbReference type="ARBA" id="ARBA00022722"/>
    </source>
</evidence>
<gene>
    <name evidence="6 7" type="primary">xseB</name>
    <name evidence="7" type="ORF">OCV77_05670</name>
</gene>
<accession>A0ABT2T157</accession>
<keyword evidence="8" id="KW-1185">Reference proteome</keyword>
<keyword evidence="2 6" id="KW-0963">Cytoplasm</keyword>
<dbReference type="InterPro" id="IPR003761">
    <property type="entry name" value="Exonuc_VII_S"/>
</dbReference>
<reference evidence="7 8" key="1">
    <citation type="journal article" date="2021" name="ISME Commun">
        <title>Automated analysis of genomic sequences facilitates high-throughput and comprehensive description of bacteria.</title>
        <authorList>
            <person name="Hitch T.C.A."/>
        </authorList>
    </citation>
    <scope>NUCLEOTIDE SEQUENCE [LARGE SCALE GENOMIC DNA]</scope>
    <source>
        <strain evidence="7 8">Sanger_18</strain>
    </source>
</reference>
<dbReference type="Gene3D" id="1.10.287.1040">
    <property type="entry name" value="Exonuclease VII, small subunit"/>
    <property type="match status" value="1"/>
</dbReference>
<dbReference type="EMBL" id="JAOQKJ010000004">
    <property type="protein sequence ID" value="MCU6743988.1"/>
    <property type="molecule type" value="Genomic_DNA"/>
</dbReference>
<organism evidence="7 8">
    <name type="scientific">Suilimivivens aceti</name>
    <dbReference type="NCBI Taxonomy" id="2981774"/>
    <lineage>
        <taxon>Bacteria</taxon>
        <taxon>Bacillati</taxon>
        <taxon>Bacillota</taxon>
        <taxon>Clostridia</taxon>
        <taxon>Lachnospirales</taxon>
        <taxon>Lachnospiraceae</taxon>
        <taxon>Suilimivivens</taxon>
    </lineage>
</organism>
<comment type="function">
    <text evidence="6">Bidirectionally degrades single-stranded DNA into large acid-insoluble oligonucleotides, which are then degraded further into small acid-soluble oligonucleotides.</text>
</comment>
<dbReference type="EC" id="3.1.11.6" evidence="6"/>
<evidence type="ECO:0000256" key="6">
    <source>
        <dbReference type="HAMAP-Rule" id="MF_00337"/>
    </source>
</evidence>
<dbReference type="HAMAP" id="MF_00337">
    <property type="entry name" value="Exonuc_7_S"/>
    <property type="match status" value="1"/>
</dbReference>
<sequence length="70" mass="8153">MGEEKEISLEEAFTRLQETIENLEKDDITLEQSFQEYQKGMLLVKKCNEIIDKVEKKVLVLNEDGGTDEF</sequence>
<comment type="subunit">
    <text evidence="6">Heterooligomer composed of large and small subunits.</text>
</comment>
<dbReference type="PANTHER" id="PTHR34137:SF1">
    <property type="entry name" value="EXODEOXYRIBONUCLEASE 7 SMALL SUBUNIT"/>
    <property type="match status" value="1"/>
</dbReference>
<comment type="similarity">
    <text evidence="1 6">Belongs to the XseB family.</text>
</comment>
<dbReference type="PANTHER" id="PTHR34137">
    <property type="entry name" value="EXODEOXYRIBONUCLEASE 7 SMALL SUBUNIT"/>
    <property type="match status" value="1"/>
</dbReference>
<proteinExistence type="inferred from homology"/>
<protein>
    <recommendedName>
        <fullName evidence="6">Exodeoxyribonuclease 7 small subunit</fullName>
        <ecNumber evidence="6">3.1.11.6</ecNumber>
    </recommendedName>
    <alternativeName>
        <fullName evidence="6">Exodeoxyribonuclease VII small subunit</fullName>
        <shortName evidence="6">Exonuclease VII small subunit</shortName>
    </alternativeName>
</protein>
<evidence type="ECO:0000256" key="5">
    <source>
        <dbReference type="ARBA" id="ARBA00022839"/>
    </source>
</evidence>
<dbReference type="InterPro" id="IPR037004">
    <property type="entry name" value="Exonuc_VII_ssu_sf"/>
</dbReference>
<evidence type="ECO:0000256" key="2">
    <source>
        <dbReference type="ARBA" id="ARBA00022490"/>
    </source>
</evidence>
<evidence type="ECO:0000256" key="1">
    <source>
        <dbReference type="ARBA" id="ARBA00009998"/>
    </source>
</evidence>
<evidence type="ECO:0000313" key="8">
    <source>
        <dbReference type="Proteomes" id="UP001652432"/>
    </source>
</evidence>
<dbReference type="GO" id="GO:0008855">
    <property type="term" value="F:exodeoxyribonuclease VII activity"/>
    <property type="evidence" value="ECO:0007669"/>
    <property type="project" value="UniProtKB-EC"/>
</dbReference>
<dbReference type="SUPFAM" id="SSF116842">
    <property type="entry name" value="XseB-like"/>
    <property type="match status" value="1"/>
</dbReference>
<evidence type="ECO:0000256" key="4">
    <source>
        <dbReference type="ARBA" id="ARBA00022801"/>
    </source>
</evidence>
<keyword evidence="5 6" id="KW-0269">Exonuclease</keyword>
<evidence type="ECO:0000313" key="7">
    <source>
        <dbReference type="EMBL" id="MCU6743988.1"/>
    </source>
</evidence>
<name>A0ABT2T157_9FIRM</name>
<keyword evidence="4 6" id="KW-0378">Hydrolase</keyword>
<dbReference type="Proteomes" id="UP001652432">
    <property type="component" value="Unassembled WGS sequence"/>
</dbReference>
<dbReference type="Pfam" id="PF02609">
    <property type="entry name" value="Exonuc_VII_S"/>
    <property type="match status" value="1"/>
</dbReference>